<gene>
    <name evidence="2" type="ORF">H6P81_018140</name>
</gene>
<dbReference type="EMBL" id="JAINDJ010000007">
    <property type="protein sequence ID" value="KAG9442286.1"/>
    <property type="molecule type" value="Genomic_DNA"/>
</dbReference>
<evidence type="ECO:0000256" key="1">
    <source>
        <dbReference type="SAM" id="MobiDB-lite"/>
    </source>
</evidence>
<dbReference type="AlphaFoldDB" id="A0AAV7E335"/>
<feature type="compositionally biased region" description="Basic and acidic residues" evidence="1">
    <location>
        <begin position="8"/>
        <end position="19"/>
    </location>
</feature>
<reference evidence="2 3" key="1">
    <citation type="submission" date="2021-07" db="EMBL/GenBank/DDBJ databases">
        <title>The Aristolochia fimbriata genome: insights into angiosperm evolution, floral development and chemical biosynthesis.</title>
        <authorList>
            <person name="Jiao Y."/>
        </authorList>
    </citation>
    <scope>NUCLEOTIDE SEQUENCE [LARGE SCALE GENOMIC DNA]</scope>
    <source>
        <strain evidence="2">IBCAS-2021</strain>
        <tissue evidence="2">Leaf</tissue>
    </source>
</reference>
<sequence length="100" mass="11264">MGIVAPSLEKKPRCEERSRNKGRNRGCNRTAIDVRSSHARRRRCPKPKPGPPEAITHRKRPTQRSSPKEEVVTKGGGRHQSSRSPLAMKSQEINSAQQKM</sequence>
<proteinExistence type="predicted"/>
<feature type="compositionally biased region" description="Polar residues" evidence="1">
    <location>
        <begin position="91"/>
        <end position="100"/>
    </location>
</feature>
<name>A0AAV7E335_ARIFI</name>
<feature type="compositionally biased region" description="Basic residues" evidence="1">
    <location>
        <begin position="37"/>
        <end position="46"/>
    </location>
</feature>
<feature type="region of interest" description="Disordered" evidence="1">
    <location>
        <begin position="1"/>
        <end position="100"/>
    </location>
</feature>
<accession>A0AAV7E335</accession>
<evidence type="ECO:0000313" key="2">
    <source>
        <dbReference type="EMBL" id="KAG9442286.1"/>
    </source>
</evidence>
<comment type="caution">
    <text evidence="2">The sequence shown here is derived from an EMBL/GenBank/DDBJ whole genome shotgun (WGS) entry which is preliminary data.</text>
</comment>
<organism evidence="2 3">
    <name type="scientific">Aristolochia fimbriata</name>
    <name type="common">White veined hardy Dutchman's pipe vine</name>
    <dbReference type="NCBI Taxonomy" id="158543"/>
    <lineage>
        <taxon>Eukaryota</taxon>
        <taxon>Viridiplantae</taxon>
        <taxon>Streptophyta</taxon>
        <taxon>Embryophyta</taxon>
        <taxon>Tracheophyta</taxon>
        <taxon>Spermatophyta</taxon>
        <taxon>Magnoliopsida</taxon>
        <taxon>Magnoliidae</taxon>
        <taxon>Piperales</taxon>
        <taxon>Aristolochiaceae</taxon>
        <taxon>Aristolochia</taxon>
    </lineage>
</organism>
<dbReference type="Proteomes" id="UP000825729">
    <property type="component" value="Unassembled WGS sequence"/>
</dbReference>
<protein>
    <submittedName>
        <fullName evidence="2">Uncharacterized protein</fullName>
    </submittedName>
</protein>
<keyword evidence="3" id="KW-1185">Reference proteome</keyword>
<evidence type="ECO:0000313" key="3">
    <source>
        <dbReference type="Proteomes" id="UP000825729"/>
    </source>
</evidence>